<dbReference type="InterPro" id="IPR015943">
    <property type="entry name" value="WD40/YVTN_repeat-like_dom_sf"/>
</dbReference>
<evidence type="ECO:0000313" key="5">
    <source>
        <dbReference type="WBParaSite" id="SSTP_0000470100.1"/>
    </source>
</evidence>
<evidence type="ECO:0000256" key="4">
    <source>
        <dbReference type="ARBA" id="ARBA00025740"/>
    </source>
</evidence>
<comment type="similarity">
    <text evidence="4">Belongs to the WD repeat PROPPIN family.</text>
</comment>
<evidence type="ECO:0000256" key="2">
    <source>
        <dbReference type="ARBA" id="ARBA00022737"/>
    </source>
</evidence>
<evidence type="ECO:0000256" key="3">
    <source>
        <dbReference type="ARBA" id="ARBA00023006"/>
    </source>
</evidence>
<name>A0A0K0E5B7_STRER</name>
<dbReference type="InterPro" id="IPR036322">
    <property type="entry name" value="WD40_repeat_dom_sf"/>
</dbReference>
<reference evidence="5" key="1">
    <citation type="submission" date="2015-08" db="UniProtKB">
        <authorList>
            <consortium name="WormBaseParasite"/>
        </authorList>
    </citation>
    <scope>IDENTIFICATION</scope>
</reference>
<sequence>MMPVDNVYCISFNGKQDTFAMGSDSGIRVIKVVPLQEVKSFSVDEVGSVTIVRILNKTNLLGIVSGGKFPKFAGNAALIFDAFNRKFVVEITVNSLVTNFAFSYSKLIVAQAKHVTVFSFPNNLQKLRCEELAEHCNGLFAFNADPKAEYLVYPGRTVGSVHIVNLLTTNQTFCPAPLIINAHKNKIARLAINNLGTMIATGSTQGTLIHIYNAKNGEKLFELRRGMDTVNLRCLRFSPCSNYLLASSNKGTIHIFSVTTKRNESHKSLADLLNKDERRSISRITLKKGEEDSECVFINNFMPNSSHKSNILNICNDDIISVSTKPCLTHFSGSNGELKDYVDLSELGDNHDFWTTPI</sequence>
<dbReference type="GO" id="GO:0006914">
    <property type="term" value="P:autophagy"/>
    <property type="evidence" value="ECO:0007669"/>
    <property type="project" value="UniProtKB-KW"/>
</dbReference>
<dbReference type="PANTHER" id="PTHR11227">
    <property type="entry name" value="WD-REPEAT PROTEIN INTERACTING WITH PHOSPHOINOSIDES WIPI -RELATED"/>
    <property type="match status" value="1"/>
</dbReference>
<protein>
    <submittedName>
        <fullName evidence="5">WD repeat domain phosphoinositide-interacting protein 4</fullName>
    </submittedName>
</protein>
<proteinExistence type="inferred from homology"/>
<dbReference type="InterPro" id="IPR048720">
    <property type="entry name" value="PROPPIN"/>
</dbReference>
<dbReference type="GO" id="GO:0005737">
    <property type="term" value="C:cytoplasm"/>
    <property type="evidence" value="ECO:0007669"/>
    <property type="project" value="UniProtKB-ARBA"/>
</dbReference>
<dbReference type="SUPFAM" id="SSF50978">
    <property type="entry name" value="WD40 repeat-like"/>
    <property type="match status" value="1"/>
</dbReference>
<evidence type="ECO:0000256" key="1">
    <source>
        <dbReference type="ARBA" id="ARBA00022574"/>
    </source>
</evidence>
<dbReference type="AlphaFoldDB" id="A0A0K0E5B7"/>
<accession>A0A0K0E5B7</accession>
<keyword evidence="2" id="KW-0677">Repeat</keyword>
<keyword evidence="1" id="KW-0853">WD repeat</keyword>
<organism evidence="5">
    <name type="scientific">Strongyloides stercoralis</name>
    <name type="common">Threadworm</name>
    <dbReference type="NCBI Taxonomy" id="6248"/>
    <lineage>
        <taxon>Eukaryota</taxon>
        <taxon>Metazoa</taxon>
        <taxon>Ecdysozoa</taxon>
        <taxon>Nematoda</taxon>
        <taxon>Chromadorea</taxon>
        <taxon>Rhabditida</taxon>
        <taxon>Tylenchina</taxon>
        <taxon>Panagrolaimomorpha</taxon>
        <taxon>Strongyloidoidea</taxon>
        <taxon>Strongyloididae</taxon>
        <taxon>Strongyloides</taxon>
    </lineage>
</organism>
<dbReference type="WBParaSite" id="SSTP_0000470100.1">
    <property type="protein sequence ID" value="SSTP_0000470100.1"/>
    <property type="gene ID" value="SSTP_0000470100"/>
</dbReference>
<dbReference type="SMART" id="SM00320">
    <property type="entry name" value="WD40"/>
    <property type="match status" value="2"/>
</dbReference>
<dbReference type="STRING" id="6248.A0A0K0E5B7"/>
<dbReference type="Gene3D" id="2.130.10.10">
    <property type="entry name" value="YVTN repeat-like/Quinoprotein amine dehydrogenase"/>
    <property type="match status" value="1"/>
</dbReference>
<dbReference type="InterPro" id="IPR001680">
    <property type="entry name" value="WD40_rpt"/>
</dbReference>
<keyword evidence="3" id="KW-0072">Autophagy</keyword>
<dbReference type="Pfam" id="PF21032">
    <property type="entry name" value="PROPPIN"/>
    <property type="match status" value="1"/>
</dbReference>